<sequence length="69" mass="7773">MIASDFNPETTTTILETRPHRGVVTYASTYASQSRRIGMVFNNARDLQFLEGNIGSLEVFPIAPIETYY</sequence>
<keyword evidence="2" id="KW-1185">Reference proteome</keyword>
<proteinExistence type="predicted"/>
<dbReference type="EMBL" id="JAESDN010000001">
    <property type="protein sequence ID" value="KAG7058982.1"/>
    <property type="molecule type" value="Genomic_DNA"/>
</dbReference>
<evidence type="ECO:0000313" key="2">
    <source>
        <dbReference type="Proteomes" id="UP000699042"/>
    </source>
</evidence>
<evidence type="ECO:0000313" key="1">
    <source>
        <dbReference type="EMBL" id="KAG7058982.1"/>
    </source>
</evidence>
<gene>
    <name evidence="1" type="ORF">JMJ77_006351</name>
</gene>
<dbReference type="AlphaFoldDB" id="A0A9P7RKM4"/>
<dbReference type="Proteomes" id="UP000699042">
    <property type="component" value="Unassembled WGS sequence"/>
</dbReference>
<protein>
    <submittedName>
        <fullName evidence="1">Uncharacterized protein</fullName>
    </submittedName>
</protein>
<name>A0A9P7RKM4_9PEZI</name>
<accession>A0A9P7RKM4</accession>
<comment type="caution">
    <text evidence="1">The sequence shown here is derived from an EMBL/GenBank/DDBJ whole genome shotgun (WGS) entry which is preliminary data.</text>
</comment>
<reference evidence="1" key="1">
    <citation type="submission" date="2021-05" db="EMBL/GenBank/DDBJ databases">
        <title>Comparative genomics of three Colletotrichum scovillei strains and genetic complementation revealed genes involved fungal growth and virulence on chili pepper.</title>
        <authorList>
            <person name="Hsieh D.-K."/>
            <person name="Chuang S.-C."/>
            <person name="Chen C.-Y."/>
            <person name="Chao Y.-T."/>
            <person name="Lu M.-Y.J."/>
            <person name="Lee M.-H."/>
            <person name="Shih M.-C."/>
        </authorList>
    </citation>
    <scope>NUCLEOTIDE SEQUENCE</scope>
    <source>
        <strain evidence="1">Coll-153</strain>
    </source>
</reference>
<organism evidence="1 2">
    <name type="scientific">Colletotrichum scovillei</name>
    <dbReference type="NCBI Taxonomy" id="1209932"/>
    <lineage>
        <taxon>Eukaryota</taxon>
        <taxon>Fungi</taxon>
        <taxon>Dikarya</taxon>
        <taxon>Ascomycota</taxon>
        <taxon>Pezizomycotina</taxon>
        <taxon>Sordariomycetes</taxon>
        <taxon>Hypocreomycetidae</taxon>
        <taxon>Glomerellales</taxon>
        <taxon>Glomerellaceae</taxon>
        <taxon>Colletotrichum</taxon>
        <taxon>Colletotrichum acutatum species complex</taxon>
    </lineage>
</organism>